<feature type="chain" id="PRO_5019616574" description="Germin-like protein" evidence="12">
    <location>
        <begin position="20"/>
        <end position="211"/>
    </location>
</feature>
<feature type="binding site" evidence="10">
    <location>
        <position position="110"/>
    </location>
    <ligand>
        <name>Mn(2+)</name>
        <dbReference type="ChEBI" id="CHEBI:29035"/>
    </ligand>
</feature>
<evidence type="ECO:0000256" key="7">
    <source>
        <dbReference type="ARBA" id="ARBA00023157"/>
    </source>
</evidence>
<comment type="similarity">
    <text evidence="2 12">Belongs to the germin family.</text>
</comment>
<evidence type="ECO:0000256" key="9">
    <source>
        <dbReference type="PIRSR" id="PIRSR601929-1"/>
    </source>
</evidence>
<dbReference type="OMA" id="FAPMHTH"/>
<dbReference type="CDD" id="cd02241">
    <property type="entry name" value="cupin_OxOx"/>
    <property type="match status" value="1"/>
</dbReference>
<protein>
    <recommendedName>
        <fullName evidence="12">Germin-like protein</fullName>
    </recommendedName>
</protein>
<feature type="binding site" evidence="10">
    <location>
        <position position="106"/>
    </location>
    <ligand>
        <name>Mn(2+)</name>
        <dbReference type="ChEBI" id="CHEBI:29035"/>
    </ligand>
</feature>
<reference evidence="14" key="1">
    <citation type="submission" date="2003-02" db="EMBL/GenBank/DDBJ databases">
        <title>Cloning and functional analyses of sugar beet genes involved in the resistance pathway against the beet cyst nematode Heterodera schachtii.</title>
        <authorList>
            <person name="Samuelian S."/>
            <person name="Kleine M."/>
            <person name="Jung C."/>
            <person name="Arens-de Reuver M."/>
            <person name="Klein-Lankhorst R.M."/>
            <person name="Ruyter-Spira C.P."/>
        </authorList>
    </citation>
    <scope>NUCLEOTIDE SEQUENCE</scope>
</reference>
<feature type="signal peptide" evidence="12">
    <location>
        <begin position="1"/>
        <end position="19"/>
    </location>
</feature>
<keyword evidence="4 12" id="KW-0964">Secreted</keyword>
<evidence type="ECO:0000256" key="8">
    <source>
        <dbReference type="ARBA" id="ARBA00023211"/>
    </source>
</evidence>
<evidence type="ECO:0000256" key="1">
    <source>
        <dbReference type="ARBA" id="ARBA00004271"/>
    </source>
</evidence>
<dbReference type="SUPFAM" id="SSF51182">
    <property type="entry name" value="RmlC-like cupins"/>
    <property type="match status" value="1"/>
</dbReference>
<proteinExistence type="evidence at transcript level"/>
<dbReference type="GO" id="GO:0048046">
    <property type="term" value="C:apoplast"/>
    <property type="evidence" value="ECO:0007669"/>
    <property type="project" value="UniProtKB-SubCell"/>
</dbReference>
<keyword evidence="8 9" id="KW-0464">Manganese</keyword>
<evidence type="ECO:0000256" key="10">
    <source>
        <dbReference type="PIRSR" id="PIRSR601929-2"/>
    </source>
</evidence>
<dbReference type="SMART" id="SM00835">
    <property type="entry name" value="Cupin_1"/>
    <property type="match status" value="1"/>
</dbReference>
<evidence type="ECO:0000313" key="14">
    <source>
        <dbReference type="EMBL" id="AAO92348.1"/>
    </source>
</evidence>
<dbReference type="SMR" id="Q84RC0"/>
<organism evidence="14">
    <name type="scientific">Beta vulgaris</name>
    <name type="common">Sugar beet</name>
    <dbReference type="NCBI Taxonomy" id="161934"/>
    <lineage>
        <taxon>Eukaryota</taxon>
        <taxon>Viridiplantae</taxon>
        <taxon>Streptophyta</taxon>
        <taxon>Embryophyta</taxon>
        <taxon>Tracheophyta</taxon>
        <taxon>Spermatophyta</taxon>
        <taxon>Magnoliopsida</taxon>
        <taxon>eudicotyledons</taxon>
        <taxon>Gunneridae</taxon>
        <taxon>Pentapetalae</taxon>
        <taxon>Caryophyllales</taxon>
        <taxon>Chenopodiaceae</taxon>
        <taxon>Betoideae</taxon>
        <taxon>Beta</taxon>
    </lineage>
</organism>
<evidence type="ECO:0000259" key="13">
    <source>
        <dbReference type="SMART" id="SM00835"/>
    </source>
</evidence>
<gene>
    <name evidence="14" type="primary">GLP-Ki1</name>
</gene>
<dbReference type="Pfam" id="PF00190">
    <property type="entry name" value="Cupin_1"/>
    <property type="match status" value="1"/>
</dbReference>
<evidence type="ECO:0000256" key="6">
    <source>
        <dbReference type="ARBA" id="ARBA00022729"/>
    </source>
</evidence>
<dbReference type="Gene3D" id="2.60.120.10">
    <property type="entry name" value="Jelly Rolls"/>
    <property type="match status" value="1"/>
</dbReference>
<dbReference type="PANTHER" id="PTHR31238">
    <property type="entry name" value="GERMIN-LIKE PROTEIN SUBFAMILY 3 MEMBER 3"/>
    <property type="match status" value="1"/>
</dbReference>
<dbReference type="PRINTS" id="PR00325">
    <property type="entry name" value="GERMIN"/>
</dbReference>
<feature type="binding site" evidence="9">
    <location>
        <position position="106"/>
    </location>
    <ligand>
        <name>oxalate</name>
        <dbReference type="ChEBI" id="CHEBI:30623"/>
    </ligand>
</feature>
<dbReference type="AlphaFoldDB" id="Q84RC0"/>
<feature type="disulfide bond" evidence="11">
    <location>
        <begin position="27"/>
        <end position="42"/>
    </location>
</feature>
<dbReference type="GO" id="GO:0030145">
    <property type="term" value="F:manganese ion binding"/>
    <property type="evidence" value="ECO:0007669"/>
    <property type="project" value="UniProtKB-UniRule"/>
</dbReference>
<dbReference type="InterPro" id="IPR001929">
    <property type="entry name" value="Germin"/>
</dbReference>
<name>Q84RC0_BETVU</name>
<evidence type="ECO:0000256" key="3">
    <source>
        <dbReference type="ARBA" id="ARBA00022523"/>
    </source>
</evidence>
<evidence type="ECO:0000256" key="12">
    <source>
        <dbReference type="RuleBase" id="RU366015"/>
    </source>
</evidence>
<dbReference type="EMBL" id="AY232455">
    <property type="protein sequence ID" value="AAO92348.1"/>
    <property type="molecule type" value="mRNA"/>
</dbReference>
<feature type="binding site" evidence="10">
    <location>
        <position position="149"/>
    </location>
    <ligand>
        <name>Mn(2+)</name>
        <dbReference type="ChEBI" id="CHEBI:29035"/>
    </ligand>
</feature>
<keyword evidence="7 11" id="KW-1015">Disulfide bond</keyword>
<evidence type="ECO:0000256" key="2">
    <source>
        <dbReference type="ARBA" id="ARBA00007456"/>
    </source>
</evidence>
<keyword evidence="3 12" id="KW-0052">Apoplast</keyword>
<feature type="domain" description="Cupin type-1" evidence="13">
    <location>
        <begin position="56"/>
        <end position="201"/>
    </location>
</feature>
<dbReference type="InterPro" id="IPR011051">
    <property type="entry name" value="RmlC_Cupin_sf"/>
</dbReference>
<sequence>MDALKLIFLFTLLVPLTSATNIVVDYCVADLTFPVGPAGYPCRNPATLTADDFVYSGLGAAGNFSTTFNAAAVLAVDTTFPALNGLGLSMARLDLGVGGVIPIHSHRASEVILVVEGTIVAGFIDTNNTAFHKTLNKGDIMMFPPTLLHFQVNIGKSPALAFVTLNSASPGFQTTSIALGATDLPTHLIQKVTLLDAREVRRLKNIFGGSN</sequence>
<keyword evidence="6 12" id="KW-0732">Signal</keyword>
<accession>Q84RC0</accession>
<evidence type="ECO:0000256" key="5">
    <source>
        <dbReference type="ARBA" id="ARBA00022723"/>
    </source>
</evidence>
<evidence type="ECO:0000256" key="4">
    <source>
        <dbReference type="ARBA" id="ARBA00022525"/>
    </source>
</evidence>
<evidence type="ECO:0000256" key="11">
    <source>
        <dbReference type="PIRSR" id="PIRSR601929-3"/>
    </source>
</evidence>
<dbReference type="InterPro" id="IPR006045">
    <property type="entry name" value="Cupin_1"/>
</dbReference>
<keyword evidence="5 9" id="KW-0479">Metal-binding</keyword>
<dbReference type="FunFam" id="2.60.120.10:FF:000047">
    <property type="entry name" value="Auxin-binding protein ABP19a"/>
    <property type="match status" value="1"/>
</dbReference>
<dbReference type="InterPro" id="IPR014710">
    <property type="entry name" value="RmlC-like_jellyroll"/>
</dbReference>
<feature type="binding site" evidence="10">
    <location>
        <position position="104"/>
    </location>
    <ligand>
        <name>Mn(2+)</name>
        <dbReference type="ChEBI" id="CHEBI:29035"/>
    </ligand>
</feature>
<comment type="subcellular location">
    <subcellularLocation>
        <location evidence="1 12">Secreted</location>
        <location evidence="1 12">Extracellular space</location>
        <location evidence="1 12">Apoplast</location>
    </subcellularLocation>
</comment>
<feature type="binding site" evidence="9">
    <location>
        <position position="110"/>
    </location>
    <ligand>
        <name>oxalate</name>
        <dbReference type="ChEBI" id="CHEBI:30623"/>
    </ligand>
</feature>
<dbReference type="PhylomeDB" id="Q84RC0"/>